<feature type="transmembrane region" description="Helical" evidence="7">
    <location>
        <begin position="371"/>
        <end position="388"/>
    </location>
</feature>
<dbReference type="PANTHER" id="PTHR23514">
    <property type="entry name" value="BYPASS OF STOP CODON PROTEIN 6"/>
    <property type="match status" value="1"/>
</dbReference>
<dbReference type="InterPro" id="IPR036259">
    <property type="entry name" value="MFS_trans_sf"/>
</dbReference>
<keyword evidence="3" id="KW-0813">Transport</keyword>
<evidence type="ECO:0000256" key="3">
    <source>
        <dbReference type="ARBA" id="ARBA00022448"/>
    </source>
</evidence>
<feature type="transmembrane region" description="Helical" evidence="7">
    <location>
        <begin position="212"/>
        <end position="231"/>
    </location>
</feature>
<evidence type="ECO:0000256" key="7">
    <source>
        <dbReference type="SAM" id="Phobius"/>
    </source>
</evidence>
<feature type="transmembrane region" description="Helical" evidence="7">
    <location>
        <begin position="76"/>
        <end position="94"/>
    </location>
</feature>
<feature type="transmembrane region" description="Helical" evidence="7">
    <location>
        <begin position="46"/>
        <end position="64"/>
    </location>
</feature>
<keyword evidence="11" id="KW-1185">Reference proteome</keyword>
<name>A0A850HHK4_9FIRM</name>
<dbReference type="SUPFAM" id="SSF103473">
    <property type="entry name" value="MFS general substrate transporter"/>
    <property type="match status" value="1"/>
</dbReference>
<dbReference type="InterPro" id="IPR020846">
    <property type="entry name" value="MFS_dom"/>
</dbReference>
<keyword evidence="6 7" id="KW-0472">Membrane</keyword>
<dbReference type="Proteomes" id="UP000528555">
    <property type="component" value="Unassembled WGS sequence"/>
</dbReference>
<feature type="transmembrane region" description="Helical" evidence="7">
    <location>
        <begin position="100"/>
        <end position="124"/>
    </location>
</feature>
<keyword evidence="4 7" id="KW-0812">Transmembrane</keyword>
<evidence type="ECO:0000256" key="2">
    <source>
        <dbReference type="ARBA" id="ARBA00008335"/>
    </source>
</evidence>
<organism evidence="10 11">
    <name type="scientific">Dorea phocaeensis</name>
    <dbReference type="NCBI Taxonomy" id="2040291"/>
    <lineage>
        <taxon>Bacteria</taxon>
        <taxon>Bacillati</taxon>
        <taxon>Bacillota</taxon>
        <taxon>Clostridia</taxon>
        <taxon>Lachnospirales</taxon>
        <taxon>Lachnospiraceae</taxon>
        <taxon>Dorea</taxon>
    </lineage>
</organism>
<dbReference type="Proteomes" id="UP000701680">
    <property type="component" value="Unassembled WGS sequence"/>
</dbReference>
<evidence type="ECO:0000256" key="1">
    <source>
        <dbReference type="ARBA" id="ARBA00004651"/>
    </source>
</evidence>
<reference evidence="11 12" key="1">
    <citation type="journal article" date="2020" name="Cell Host Microbe">
        <title>Functional and Genomic Variation between Human-Derived Isolates of Lachnospiraceae Reveals Inter- and Intra-Species Diversity.</title>
        <authorList>
            <person name="Sorbara M.T."/>
            <person name="Littmann E.R."/>
            <person name="Fontana E."/>
            <person name="Moody T.U."/>
            <person name="Kohout C.E."/>
            <person name="Gjonbalaj M."/>
            <person name="Eaton V."/>
            <person name="Seok R."/>
            <person name="Leiner I.M."/>
            <person name="Pamer E.G."/>
        </authorList>
    </citation>
    <scope>NUCLEOTIDE SEQUENCE [LARGE SCALE GENOMIC DNA]</scope>
    <source>
        <strain evidence="10 11">MSK.17.11</strain>
        <strain evidence="9 12">MSK.17.38</strain>
    </source>
</reference>
<comment type="caution">
    <text evidence="10">The sequence shown here is derived from an EMBL/GenBank/DDBJ whole genome shotgun (WGS) entry which is preliminary data.</text>
</comment>
<dbReference type="EMBL" id="JAAITX010000003">
    <property type="protein sequence ID" value="NVH58234.1"/>
    <property type="molecule type" value="Genomic_DNA"/>
</dbReference>
<evidence type="ECO:0000256" key="5">
    <source>
        <dbReference type="ARBA" id="ARBA00022989"/>
    </source>
</evidence>
<proteinExistence type="inferred from homology"/>
<feature type="transmembrane region" description="Helical" evidence="7">
    <location>
        <begin position="280"/>
        <end position="296"/>
    </location>
</feature>
<evidence type="ECO:0000259" key="8">
    <source>
        <dbReference type="PROSITE" id="PS50850"/>
    </source>
</evidence>
<evidence type="ECO:0000313" key="12">
    <source>
        <dbReference type="Proteomes" id="UP000701680"/>
    </source>
</evidence>
<dbReference type="PANTHER" id="PTHR23514:SF3">
    <property type="entry name" value="BYPASS OF STOP CODON PROTEIN 6"/>
    <property type="match status" value="1"/>
</dbReference>
<feature type="transmembrane region" description="Helical" evidence="7">
    <location>
        <begin position="333"/>
        <end position="351"/>
    </location>
</feature>
<comment type="subcellular location">
    <subcellularLocation>
        <location evidence="1">Cell membrane</location>
        <topology evidence="1">Multi-pass membrane protein</topology>
    </subcellularLocation>
</comment>
<dbReference type="Pfam" id="PF07690">
    <property type="entry name" value="MFS_1"/>
    <property type="match status" value="1"/>
</dbReference>
<feature type="transmembrane region" description="Helical" evidence="7">
    <location>
        <begin position="172"/>
        <end position="192"/>
    </location>
</feature>
<evidence type="ECO:0000256" key="4">
    <source>
        <dbReference type="ARBA" id="ARBA00022692"/>
    </source>
</evidence>
<protein>
    <submittedName>
        <fullName evidence="10">MFS transporter</fullName>
    </submittedName>
</protein>
<evidence type="ECO:0000313" key="10">
    <source>
        <dbReference type="EMBL" id="NVH58234.1"/>
    </source>
</evidence>
<feature type="domain" description="Major facilitator superfamily (MFS) profile" evidence="8">
    <location>
        <begin position="10"/>
        <end position="396"/>
    </location>
</feature>
<dbReference type="GO" id="GO:0022857">
    <property type="term" value="F:transmembrane transporter activity"/>
    <property type="evidence" value="ECO:0007669"/>
    <property type="project" value="InterPro"/>
</dbReference>
<dbReference type="GO" id="GO:0005886">
    <property type="term" value="C:plasma membrane"/>
    <property type="evidence" value="ECO:0007669"/>
    <property type="project" value="UniProtKB-SubCell"/>
</dbReference>
<sequence>MIKQKNYKKTLAACYLGFVTQAITANFTPLLFLTFVNTYGVTFEKIAMIPLVFYLTQLLIDFAATKFADKIGYRTCVVASQVLSAIGLLLMALLPELLSAPFIGILISVVLYAIGSGLIEVLVSPIVEACPFENKDGVMSLLHSFYCWGAMGVVLGSTLFFALFGIEKWKVLVFIWALVPLYNAFNFMNCPIERLVEDGKSMGIRELLKTPIFWLMILLMVCSGASEATMAQWASAFTESAIGVSKTVGDLAAPCLFAMFMGVSRVLYGKFSQKLDLTKVMLACGTMCVGCYLLASLSTLPILGLVGCALCGLGVGVMWPGSISISSQRCPRGGTAMFAFLALAGDLGAMVSPTMVGGLSEMAGGNLKTGLFVATMFPLILVVGLLILRKLVRNAWNRELIIDK</sequence>
<dbReference type="OrthoDB" id="9769325at2"/>
<feature type="transmembrane region" description="Helical" evidence="7">
    <location>
        <begin position="251"/>
        <end position="268"/>
    </location>
</feature>
<feature type="transmembrane region" description="Helical" evidence="7">
    <location>
        <begin position="302"/>
        <end position="321"/>
    </location>
</feature>
<dbReference type="PROSITE" id="PS50850">
    <property type="entry name" value="MFS"/>
    <property type="match status" value="1"/>
</dbReference>
<evidence type="ECO:0000313" key="9">
    <source>
        <dbReference type="EMBL" id="NSK14460.1"/>
    </source>
</evidence>
<keyword evidence="5 7" id="KW-1133">Transmembrane helix</keyword>
<dbReference type="Gene3D" id="1.20.1250.20">
    <property type="entry name" value="MFS general substrate transporter like domains"/>
    <property type="match status" value="2"/>
</dbReference>
<dbReference type="EMBL" id="JAAIUO010000003">
    <property type="protein sequence ID" value="NSK14460.1"/>
    <property type="molecule type" value="Genomic_DNA"/>
</dbReference>
<reference evidence="10" key="2">
    <citation type="submission" date="2020-02" db="EMBL/GenBank/DDBJ databases">
        <authorList>
            <person name="Littmann E."/>
            <person name="Sorbara M."/>
        </authorList>
    </citation>
    <scope>NUCLEOTIDE SEQUENCE</scope>
    <source>
        <strain evidence="10">MSK.17.11</strain>
        <strain evidence="9">MSK.17.38</strain>
    </source>
</reference>
<gene>
    <name evidence="10" type="ORF">G5A66_06150</name>
    <name evidence="9" type="ORF">G5A75_06170</name>
</gene>
<dbReference type="RefSeq" id="WP_101694910.1">
    <property type="nucleotide sequence ID" value="NZ_JAAITX010000003.1"/>
</dbReference>
<dbReference type="AlphaFoldDB" id="A0A850HHK4"/>
<dbReference type="InterPro" id="IPR051788">
    <property type="entry name" value="MFS_Transporter"/>
</dbReference>
<feature type="transmembrane region" description="Helical" evidence="7">
    <location>
        <begin position="145"/>
        <end position="166"/>
    </location>
</feature>
<evidence type="ECO:0000256" key="6">
    <source>
        <dbReference type="ARBA" id="ARBA00023136"/>
    </source>
</evidence>
<accession>A0A850HHK4</accession>
<evidence type="ECO:0000313" key="11">
    <source>
        <dbReference type="Proteomes" id="UP000528555"/>
    </source>
</evidence>
<dbReference type="InterPro" id="IPR011701">
    <property type="entry name" value="MFS"/>
</dbReference>
<comment type="similarity">
    <text evidence="2">Belongs to the major facilitator superfamily.</text>
</comment>